<dbReference type="InterPro" id="IPR011250">
    <property type="entry name" value="OMP/PagP_B-barrel"/>
</dbReference>
<dbReference type="Pfam" id="PF13505">
    <property type="entry name" value="OMP_b-brl"/>
    <property type="match status" value="1"/>
</dbReference>
<dbReference type="Gene3D" id="2.40.160.20">
    <property type="match status" value="1"/>
</dbReference>
<accession>A0A386UQ35</accession>
<evidence type="ECO:0000256" key="3">
    <source>
        <dbReference type="ARBA" id="ARBA00023136"/>
    </source>
</evidence>
<evidence type="ECO:0000313" key="7">
    <source>
        <dbReference type="EMBL" id="AYF02369.1"/>
    </source>
</evidence>
<dbReference type="Proteomes" id="UP000272010">
    <property type="component" value="Chromosome"/>
</dbReference>
<keyword evidence="3" id="KW-0472">Membrane</keyword>
<gene>
    <name evidence="7" type="ORF">PY32053_02778</name>
</gene>
<proteinExistence type="inferred from homology"/>
<dbReference type="PANTHER" id="PTHR34001">
    <property type="entry name" value="BLL7405 PROTEIN"/>
    <property type="match status" value="1"/>
</dbReference>
<dbReference type="NCBIfam" id="TIGR01414">
    <property type="entry name" value="autotrans_barl"/>
    <property type="match status" value="1"/>
</dbReference>
<evidence type="ECO:0000256" key="2">
    <source>
        <dbReference type="ARBA" id="ARBA00022729"/>
    </source>
</evidence>
<dbReference type="GO" id="GO:0019867">
    <property type="term" value="C:outer membrane"/>
    <property type="evidence" value="ECO:0007669"/>
    <property type="project" value="InterPro"/>
</dbReference>
<dbReference type="InterPro" id="IPR051692">
    <property type="entry name" value="OMP-like"/>
</dbReference>
<name>A0A386UQ35_9RHOB</name>
<keyword evidence="2 5" id="KW-0732">Signal</keyword>
<feature type="domain" description="Outer membrane protein beta-barrel" evidence="6">
    <location>
        <begin position="44"/>
        <end position="249"/>
    </location>
</feature>
<sequence length="249" mass="26508">MTMKSVALAASTLILGTAAAHAGGYVPPVVETAPAPVVIETPVGSWQGGYAGLTLGYAFSGKDRVGLTDSDTGYLGDIGELKLNGGNAGIRLGYRWQRGNWVFGPEIGYEGGSVKDETNADVIGTIFEDSNFKAESKIKSMVALRMKTGYTVTPDTLVYGIVGVGRADVDYEMTQTPLDGSGSASLTDNYTKTGYILGLGVEKQINEKWSVTGEYEYANFGKESLQFGDLTTEATAKYNNVKLGVNFRF</sequence>
<dbReference type="InterPro" id="IPR027385">
    <property type="entry name" value="Beta-barrel_OMP"/>
</dbReference>
<dbReference type="RefSeq" id="WP_120442743.1">
    <property type="nucleotide sequence ID" value="NZ_CP031078.1"/>
</dbReference>
<reference evidence="8" key="1">
    <citation type="submission" date="2018-07" db="EMBL/GenBank/DDBJ databases">
        <title>Genome Structure of the Opportunistic Pathogen Paracoccus yeei (Alphaproteobacteria) and Identification of Putative Virulence Factors.</title>
        <authorList>
            <person name="Lasek R."/>
            <person name="Szuplewska M."/>
            <person name="Mitura M."/>
            <person name="Decewicz P."/>
            <person name="Chmielowska C."/>
            <person name="Pawlot A."/>
            <person name="Sentkowska D."/>
            <person name="Czarnecki J."/>
            <person name="Bartosik D."/>
        </authorList>
    </citation>
    <scope>NUCLEOTIDE SEQUENCE [LARGE SCALE GENOMIC DNA]</scope>
    <source>
        <strain evidence="8">CCUG 32053</strain>
    </source>
</reference>
<comment type="subcellular location">
    <subcellularLocation>
        <location evidence="1">Membrane</location>
    </subcellularLocation>
</comment>
<comment type="similarity">
    <text evidence="4">Belongs to the Omp25/RopB family.</text>
</comment>
<dbReference type="AlphaFoldDB" id="A0A386UQ35"/>
<dbReference type="EMBL" id="CP031078">
    <property type="protein sequence ID" value="AYF02369.1"/>
    <property type="molecule type" value="Genomic_DNA"/>
</dbReference>
<evidence type="ECO:0000256" key="5">
    <source>
        <dbReference type="SAM" id="SignalP"/>
    </source>
</evidence>
<evidence type="ECO:0000256" key="4">
    <source>
        <dbReference type="ARBA" id="ARBA00038306"/>
    </source>
</evidence>
<evidence type="ECO:0000256" key="1">
    <source>
        <dbReference type="ARBA" id="ARBA00004370"/>
    </source>
</evidence>
<evidence type="ECO:0000259" key="6">
    <source>
        <dbReference type="Pfam" id="PF13505"/>
    </source>
</evidence>
<feature type="chain" id="PRO_5017441504" evidence="5">
    <location>
        <begin position="23"/>
        <end position="249"/>
    </location>
</feature>
<feature type="signal peptide" evidence="5">
    <location>
        <begin position="1"/>
        <end position="22"/>
    </location>
</feature>
<dbReference type="InterPro" id="IPR006315">
    <property type="entry name" value="OM_autotransptr_brl_dom"/>
</dbReference>
<organism evidence="7 8">
    <name type="scientific">Paracoccus yeei</name>
    <dbReference type="NCBI Taxonomy" id="147645"/>
    <lineage>
        <taxon>Bacteria</taxon>
        <taxon>Pseudomonadati</taxon>
        <taxon>Pseudomonadota</taxon>
        <taxon>Alphaproteobacteria</taxon>
        <taxon>Rhodobacterales</taxon>
        <taxon>Paracoccaceae</taxon>
        <taxon>Paracoccus</taxon>
    </lineage>
</organism>
<dbReference type="PANTHER" id="PTHR34001:SF3">
    <property type="entry name" value="BLL7405 PROTEIN"/>
    <property type="match status" value="1"/>
</dbReference>
<dbReference type="SUPFAM" id="SSF56925">
    <property type="entry name" value="OMPA-like"/>
    <property type="match status" value="1"/>
</dbReference>
<evidence type="ECO:0000313" key="8">
    <source>
        <dbReference type="Proteomes" id="UP000272010"/>
    </source>
</evidence>
<protein>
    <submittedName>
        <fullName evidence="7">Porin family protein</fullName>
    </submittedName>
</protein>